<dbReference type="AlphaFoldDB" id="A0A7J7Y8Z4"/>
<gene>
    <name evidence="1" type="ORF">mPipKuh1_010251</name>
</gene>
<accession>A0A7J7Y8Z4</accession>
<organism evidence="1 2">
    <name type="scientific">Pipistrellus kuhlii</name>
    <name type="common">Kuhl's pipistrelle</name>
    <dbReference type="NCBI Taxonomy" id="59472"/>
    <lineage>
        <taxon>Eukaryota</taxon>
        <taxon>Metazoa</taxon>
        <taxon>Chordata</taxon>
        <taxon>Craniata</taxon>
        <taxon>Vertebrata</taxon>
        <taxon>Euteleostomi</taxon>
        <taxon>Mammalia</taxon>
        <taxon>Eutheria</taxon>
        <taxon>Laurasiatheria</taxon>
        <taxon>Chiroptera</taxon>
        <taxon>Yangochiroptera</taxon>
        <taxon>Vespertilionidae</taxon>
        <taxon>Pipistrellus</taxon>
    </lineage>
</organism>
<evidence type="ECO:0000313" key="2">
    <source>
        <dbReference type="Proteomes" id="UP000558488"/>
    </source>
</evidence>
<reference evidence="1 2" key="1">
    <citation type="journal article" date="2020" name="Nature">
        <title>Six reference-quality genomes reveal evolution of bat adaptations.</title>
        <authorList>
            <person name="Jebb D."/>
            <person name="Huang Z."/>
            <person name="Pippel M."/>
            <person name="Hughes G.M."/>
            <person name="Lavrichenko K."/>
            <person name="Devanna P."/>
            <person name="Winkler S."/>
            <person name="Jermiin L.S."/>
            <person name="Skirmuntt E.C."/>
            <person name="Katzourakis A."/>
            <person name="Burkitt-Gray L."/>
            <person name="Ray D.A."/>
            <person name="Sullivan K.A.M."/>
            <person name="Roscito J.G."/>
            <person name="Kirilenko B.M."/>
            <person name="Davalos L.M."/>
            <person name="Corthals A.P."/>
            <person name="Power M.L."/>
            <person name="Jones G."/>
            <person name="Ransome R.D."/>
            <person name="Dechmann D.K.N."/>
            <person name="Locatelli A.G."/>
            <person name="Puechmaille S.J."/>
            <person name="Fedrigo O."/>
            <person name="Jarvis E.D."/>
            <person name="Hiller M."/>
            <person name="Vernes S.C."/>
            <person name="Myers E.W."/>
            <person name="Teeling E.C."/>
        </authorList>
    </citation>
    <scope>NUCLEOTIDE SEQUENCE [LARGE SCALE GENOMIC DNA]</scope>
    <source>
        <strain evidence="1">MPipKuh1</strain>
        <tissue evidence="1">Flight muscle</tissue>
    </source>
</reference>
<protein>
    <submittedName>
        <fullName evidence="1">Uncharacterized protein</fullName>
    </submittedName>
</protein>
<keyword evidence="2" id="KW-1185">Reference proteome</keyword>
<proteinExistence type="predicted"/>
<evidence type="ECO:0000313" key="1">
    <source>
        <dbReference type="EMBL" id="KAF6358423.1"/>
    </source>
</evidence>
<dbReference type="Proteomes" id="UP000558488">
    <property type="component" value="Unassembled WGS sequence"/>
</dbReference>
<comment type="caution">
    <text evidence="1">The sequence shown here is derived from an EMBL/GenBank/DDBJ whole genome shotgun (WGS) entry which is preliminary data.</text>
</comment>
<name>A0A7J7Y8Z4_PIPKU</name>
<sequence>MGWRGAVCREGSFPHAGPSASVAFAQPLSVRPSPAPTRLSLPGSVLEKSFQRRECKAGPSGEMCVLPGAGNHPSNCEKPQGSATQNPSAVRAVLLQRRGVCVCVCVCVCVTTASQTLIKKSHPRFQVGLGKPRVLK</sequence>
<dbReference type="EMBL" id="JACAGB010000006">
    <property type="protein sequence ID" value="KAF6358423.1"/>
    <property type="molecule type" value="Genomic_DNA"/>
</dbReference>